<accession>A0A1Q4UST8</accession>
<protein>
    <submittedName>
        <fullName evidence="2">Uncharacterized protein</fullName>
    </submittedName>
</protein>
<proteinExistence type="predicted"/>
<comment type="caution">
    <text evidence="2">The sequence shown here is derived from an EMBL/GenBank/DDBJ whole genome shotgun (WGS) entry which is preliminary data.</text>
</comment>
<sequence length="182" mass="20487">MTIAAVLLGALTTHLTTFLMERQRKKHELVTRWDSKKLDAYEGYVDNVRTCIFLAVHLYECKEGLRERDKSDQEILADMSEAGRMRGRAFERIMLLGGDDVVEAAHELNAVALQVDWQASGKIEGTLEDWRERNRAAFRAVNNFHESARVDLGVDGRVSGERHPERDLLLPPARRGGGSGNA</sequence>
<keyword evidence="3" id="KW-1185">Reference proteome</keyword>
<feature type="compositionally biased region" description="Basic and acidic residues" evidence="1">
    <location>
        <begin position="155"/>
        <end position="168"/>
    </location>
</feature>
<name>A0A1Q4UST8_9ACTN</name>
<evidence type="ECO:0000256" key="1">
    <source>
        <dbReference type="SAM" id="MobiDB-lite"/>
    </source>
</evidence>
<feature type="region of interest" description="Disordered" evidence="1">
    <location>
        <begin position="155"/>
        <end position="182"/>
    </location>
</feature>
<dbReference type="EMBL" id="LFBV01000014">
    <property type="protein sequence ID" value="OKH88539.1"/>
    <property type="molecule type" value="Genomic_DNA"/>
</dbReference>
<gene>
    <name evidence="2" type="ORF">AB852_36445</name>
</gene>
<organism evidence="2 3">
    <name type="scientific">Streptomyces uncialis</name>
    <dbReference type="NCBI Taxonomy" id="1048205"/>
    <lineage>
        <taxon>Bacteria</taxon>
        <taxon>Bacillati</taxon>
        <taxon>Actinomycetota</taxon>
        <taxon>Actinomycetes</taxon>
        <taxon>Kitasatosporales</taxon>
        <taxon>Streptomycetaceae</taxon>
        <taxon>Streptomyces</taxon>
    </lineage>
</organism>
<reference evidence="2 3" key="1">
    <citation type="submission" date="2015-06" db="EMBL/GenBank/DDBJ databases">
        <title>Cloning and characterization of the uncialamcin biosynthetic gene cluster.</title>
        <authorList>
            <person name="Yan X."/>
            <person name="Huang T."/>
            <person name="Ge H."/>
            <person name="Shen B."/>
        </authorList>
    </citation>
    <scope>NUCLEOTIDE SEQUENCE [LARGE SCALE GENOMIC DNA]</scope>
    <source>
        <strain evidence="2 3">DCA2648</strain>
    </source>
</reference>
<dbReference type="Proteomes" id="UP000186455">
    <property type="component" value="Unassembled WGS sequence"/>
</dbReference>
<evidence type="ECO:0000313" key="2">
    <source>
        <dbReference type="EMBL" id="OKH88539.1"/>
    </source>
</evidence>
<evidence type="ECO:0000313" key="3">
    <source>
        <dbReference type="Proteomes" id="UP000186455"/>
    </source>
</evidence>
<dbReference type="AlphaFoldDB" id="A0A1Q4UST8"/>